<dbReference type="NCBIfam" id="TIGR00174">
    <property type="entry name" value="miaA"/>
    <property type="match status" value="1"/>
</dbReference>
<evidence type="ECO:0000256" key="1">
    <source>
        <dbReference type="ARBA" id="ARBA00001946"/>
    </source>
</evidence>
<dbReference type="InterPro" id="IPR018022">
    <property type="entry name" value="IPT"/>
</dbReference>
<dbReference type="GO" id="GO:0006400">
    <property type="term" value="P:tRNA modification"/>
    <property type="evidence" value="ECO:0007669"/>
    <property type="project" value="TreeGrafter"/>
</dbReference>
<evidence type="ECO:0000256" key="7">
    <source>
        <dbReference type="ARBA" id="ARBA00022694"/>
    </source>
</evidence>
<sequence length="184" mass="20713">MTHRMITLIAGPTASGKSKLALKMAQERNAVIINADSMQVYDVLNILTARPTNADTMIVPHYLYGYVSPTLSYSVGQWLCDVTKLLSTIKLKQLIFVGGTGLYFRALLGKISEIPDIPDILRQKWRMRLSKEGAESLYRELLQVDAVVAERIASQDGQRIVRALEVYEATGKKLSWWQSKKKNL</sequence>
<organism evidence="15 16">
    <name type="scientific">Bartonella bacilliformis Ver097</name>
    <dbReference type="NCBI Taxonomy" id="1293911"/>
    <lineage>
        <taxon>Bacteria</taxon>
        <taxon>Pseudomonadati</taxon>
        <taxon>Pseudomonadota</taxon>
        <taxon>Alphaproteobacteria</taxon>
        <taxon>Hyphomicrobiales</taxon>
        <taxon>Bartonellaceae</taxon>
        <taxon>Bartonella</taxon>
    </lineage>
</organism>
<evidence type="ECO:0000256" key="9">
    <source>
        <dbReference type="ARBA" id="ARBA00022840"/>
    </source>
</evidence>
<evidence type="ECO:0000256" key="12">
    <source>
        <dbReference type="RuleBase" id="RU003783"/>
    </source>
</evidence>
<dbReference type="Proteomes" id="UP000031740">
    <property type="component" value="Unassembled WGS sequence"/>
</dbReference>
<dbReference type="PANTHER" id="PTHR11088">
    <property type="entry name" value="TRNA DIMETHYLALLYLTRANSFERASE"/>
    <property type="match status" value="1"/>
</dbReference>
<evidence type="ECO:0000256" key="2">
    <source>
        <dbReference type="ARBA" id="ARBA00003213"/>
    </source>
</evidence>
<dbReference type="InterPro" id="IPR027417">
    <property type="entry name" value="P-loop_NTPase"/>
</dbReference>
<gene>
    <name evidence="15" type="ORF">H710_00975</name>
</gene>
<comment type="function">
    <text evidence="2 13">Catalyzes the transfer of a dimethylallyl group onto the adenine at position 37 in tRNAs that read codons beginning with uridine, leading to the formation of N6-(dimethylallyl)adenosine (i(6)A).</text>
</comment>
<protein>
    <recommendedName>
        <fullName evidence="5 12">tRNA dimethylallyltransferase</fullName>
        <ecNumber evidence="4 12">2.5.1.75</ecNumber>
    </recommendedName>
</protein>
<dbReference type="PATRIC" id="fig|1293911.3.peg.1006"/>
<dbReference type="SUPFAM" id="SSF52540">
    <property type="entry name" value="P-loop containing nucleoside triphosphate hydrolases"/>
    <property type="match status" value="1"/>
</dbReference>
<proteinExistence type="inferred from homology"/>
<evidence type="ECO:0000313" key="16">
    <source>
        <dbReference type="Proteomes" id="UP000031740"/>
    </source>
</evidence>
<accession>A0A072R0R2</accession>
<evidence type="ECO:0000256" key="14">
    <source>
        <dbReference type="RuleBase" id="RU003785"/>
    </source>
</evidence>
<dbReference type="Pfam" id="PF01715">
    <property type="entry name" value="IPPT"/>
    <property type="match status" value="1"/>
</dbReference>
<dbReference type="GO" id="GO:0005524">
    <property type="term" value="F:ATP binding"/>
    <property type="evidence" value="ECO:0007669"/>
    <property type="project" value="UniProtKB-KW"/>
</dbReference>
<keyword evidence="10" id="KW-0460">Magnesium</keyword>
<evidence type="ECO:0000256" key="8">
    <source>
        <dbReference type="ARBA" id="ARBA00022741"/>
    </source>
</evidence>
<dbReference type="PANTHER" id="PTHR11088:SF60">
    <property type="entry name" value="TRNA DIMETHYLALLYLTRANSFERASE"/>
    <property type="match status" value="1"/>
</dbReference>
<comment type="similarity">
    <text evidence="3 14">Belongs to the IPP transferase family.</text>
</comment>
<dbReference type="InterPro" id="IPR039657">
    <property type="entry name" value="Dimethylallyltransferase"/>
</dbReference>
<keyword evidence="6 14" id="KW-0808">Transferase</keyword>
<dbReference type="HOGENOM" id="CLU_032616_6_1_5"/>
<evidence type="ECO:0000256" key="13">
    <source>
        <dbReference type="RuleBase" id="RU003784"/>
    </source>
</evidence>
<comment type="catalytic activity">
    <reaction evidence="11 12">
        <text>adenosine(37) in tRNA + dimethylallyl diphosphate = N(6)-dimethylallyladenosine(37) in tRNA + diphosphate</text>
        <dbReference type="Rhea" id="RHEA:26482"/>
        <dbReference type="Rhea" id="RHEA-COMP:10162"/>
        <dbReference type="Rhea" id="RHEA-COMP:10375"/>
        <dbReference type="ChEBI" id="CHEBI:33019"/>
        <dbReference type="ChEBI" id="CHEBI:57623"/>
        <dbReference type="ChEBI" id="CHEBI:74411"/>
        <dbReference type="ChEBI" id="CHEBI:74415"/>
        <dbReference type="EC" id="2.5.1.75"/>
    </reaction>
</comment>
<evidence type="ECO:0000256" key="4">
    <source>
        <dbReference type="ARBA" id="ARBA00012665"/>
    </source>
</evidence>
<dbReference type="EMBL" id="ASIV01000006">
    <property type="protein sequence ID" value="KEG19196.1"/>
    <property type="molecule type" value="Genomic_DNA"/>
</dbReference>
<comment type="caution">
    <text evidence="15">The sequence shown here is derived from an EMBL/GenBank/DDBJ whole genome shotgun (WGS) entry which is preliminary data.</text>
</comment>
<evidence type="ECO:0000256" key="5">
    <source>
        <dbReference type="ARBA" id="ARBA00017477"/>
    </source>
</evidence>
<name>A0A072R0R2_BARBA</name>
<reference evidence="15 16" key="1">
    <citation type="submission" date="2013-04" db="EMBL/GenBank/DDBJ databases">
        <title>The Genome Sequence of Bartonella bacilliformis Ver097.</title>
        <authorList>
            <consortium name="The Broad Institute Genomics Platform"/>
            <consortium name="The Broad Institute Genome Sequencing Center for Infectious Disease"/>
            <person name="Feldgarden M."/>
            <person name="Kirby J."/>
            <person name="Birtles R."/>
            <person name="Dasch G."/>
            <person name="Hendrix L."/>
            <person name="Koehler J."/>
            <person name="Walker B."/>
            <person name="Young S.K."/>
            <person name="Zeng Q."/>
            <person name="Gargeya S."/>
            <person name="Fitzgerald M."/>
            <person name="Haas B."/>
            <person name="Abouelleil A."/>
            <person name="Allen A.W."/>
            <person name="Alvarado L."/>
            <person name="Arachchi H.M."/>
            <person name="Berlin A.M."/>
            <person name="Chapman S.B."/>
            <person name="Gainer-Dewar J."/>
            <person name="Goldberg J."/>
            <person name="Griggs A."/>
            <person name="Gujja S."/>
            <person name="Hansen M."/>
            <person name="Howarth C."/>
            <person name="Imamovic A."/>
            <person name="Ireland A."/>
            <person name="Larimer J."/>
            <person name="McCowan C."/>
            <person name="Murphy C."/>
            <person name="Pearson M."/>
            <person name="Poon T.W."/>
            <person name="Priest M."/>
            <person name="Roberts A."/>
            <person name="Saif S."/>
            <person name="Shea T."/>
            <person name="Sisk P."/>
            <person name="Sykes S."/>
            <person name="Wortman J."/>
            <person name="Nusbaum C."/>
            <person name="Birren B."/>
        </authorList>
    </citation>
    <scope>NUCLEOTIDE SEQUENCE [LARGE SCALE GENOMIC DNA]</scope>
    <source>
        <strain evidence="15 16">Ver097</strain>
    </source>
</reference>
<evidence type="ECO:0000256" key="3">
    <source>
        <dbReference type="ARBA" id="ARBA00005842"/>
    </source>
</evidence>
<evidence type="ECO:0000256" key="10">
    <source>
        <dbReference type="ARBA" id="ARBA00022842"/>
    </source>
</evidence>
<dbReference type="EC" id="2.5.1.75" evidence="4 12"/>
<evidence type="ECO:0000313" key="15">
    <source>
        <dbReference type="EMBL" id="KEG19196.1"/>
    </source>
</evidence>
<dbReference type="Gene3D" id="3.40.50.300">
    <property type="entry name" value="P-loop containing nucleotide triphosphate hydrolases"/>
    <property type="match status" value="1"/>
</dbReference>
<comment type="cofactor">
    <cofactor evidence="1">
        <name>Mg(2+)</name>
        <dbReference type="ChEBI" id="CHEBI:18420"/>
    </cofactor>
</comment>
<evidence type="ECO:0000256" key="6">
    <source>
        <dbReference type="ARBA" id="ARBA00022679"/>
    </source>
</evidence>
<dbReference type="Gene3D" id="1.10.20.140">
    <property type="match status" value="1"/>
</dbReference>
<keyword evidence="7 12" id="KW-0819">tRNA processing</keyword>
<evidence type="ECO:0000256" key="11">
    <source>
        <dbReference type="ARBA" id="ARBA00049563"/>
    </source>
</evidence>
<dbReference type="STRING" id="1293911.H710_00975"/>
<keyword evidence="9 14" id="KW-0067">ATP-binding</keyword>
<dbReference type="AlphaFoldDB" id="A0A072R0R2"/>
<dbReference type="GO" id="GO:0052381">
    <property type="term" value="F:tRNA dimethylallyltransferase activity"/>
    <property type="evidence" value="ECO:0007669"/>
    <property type="project" value="UniProtKB-EC"/>
</dbReference>
<keyword evidence="8 14" id="KW-0547">Nucleotide-binding</keyword>